<dbReference type="PANTHER" id="PTHR12804:SF0">
    <property type="entry name" value="SIGNAL PEPTIDASE COMPLEX SUBUNIT 3"/>
    <property type="match status" value="1"/>
</dbReference>
<keyword evidence="10" id="KW-1185">Reference proteome</keyword>
<dbReference type="PIRSF" id="PIRSF016089">
    <property type="entry name" value="SPC22"/>
    <property type="match status" value="1"/>
</dbReference>
<dbReference type="GO" id="GO:0006465">
    <property type="term" value="P:signal peptide processing"/>
    <property type="evidence" value="ECO:0007669"/>
    <property type="project" value="InterPro"/>
</dbReference>
<keyword evidence="7" id="KW-0472">Membrane</keyword>
<evidence type="ECO:0000256" key="7">
    <source>
        <dbReference type="ARBA" id="ARBA00023136"/>
    </source>
</evidence>
<reference evidence="9 10" key="1">
    <citation type="journal article" date="2018" name="PLoS ONE">
        <title>The draft genome of Kipferlia bialata reveals reductive genome evolution in fornicate parasites.</title>
        <authorList>
            <person name="Tanifuji G."/>
            <person name="Takabayashi S."/>
            <person name="Kume K."/>
            <person name="Takagi M."/>
            <person name="Nakayama T."/>
            <person name="Kamikawa R."/>
            <person name="Inagaki Y."/>
            <person name="Hashimoto T."/>
        </authorList>
    </citation>
    <scope>NUCLEOTIDE SEQUENCE [LARGE SCALE GENOMIC DNA]</scope>
    <source>
        <strain evidence="9">NY0173</strain>
    </source>
</reference>
<dbReference type="Pfam" id="PF04573">
    <property type="entry name" value="SPC22"/>
    <property type="match status" value="1"/>
</dbReference>
<gene>
    <name evidence="9" type="ORF">KIPB_004194</name>
</gene>
<keyword evidence="3" id="KW-0812">Transmembrane</keyword>
<keyword evidence="4" id="KW-0256">Endoplasmic reticulum</keyword>
<evidence type="ECO:0000313" key="10">
    <source>
        <dbReference type="Proteomes" id="UP000265618"/>
    </source>
</evidence>
<keyword evidence="6" id="KW-1133">Transmembrane helix</keyword>
<comment type="caution">
    <text evidence="9">The sequence shown here is derived from an EMBL/GenBank/DDBJ whole genome shotgun (WGS) entry which is preliminary data.</text>
</comment>
<dbReference type="InterPro" id="IPR007653">
    <property type="entry name" value="SPC3"/>
</dbReference>
<evidence type="ECO:0000256" key="5">
    <source>
        <dbReference type="ARBA" id="ARBA00022968"/>
    </source>
</evidence>
<evidence type="ECO:0000256" key="4">
    <source>
        <dbReference type="ARBA" id="ARBA00022824"/>
    </source>
</evidence>
<dbReference type="OrthoDB" id="10261524at2759"/>
<dbReference type="GO" id="GO:0005787">
    <property type="term" value="C:signal peptidase complex"/>
    <property type="evidence" value="ECO:0007669"/>
    <property type="project" value="InterPro"/>
</dbReference>
<evidence type="ECO:0000256" key="3">
    <source>
        <dbReference type="ARBA" id="ARBA00022692"/>
    </source>
</evidence>
<name>A0A9K3CTD5_9EUKA</name>
<keyword evidence="5" id="KW-0735">Signal-anchor</keyword>
<evidence type="ECO:0000256" key="6">
    <source>
        <dbReference type="ARBA" id="ARBA00022989"/>
    </source>
</evidence>
<evidence type="ECO:0000313" key="9">
    <source>
        <dbReference type="EMBL" id="GIQ82959.1"/>
    </source>
</evidence>
<comment type="subcellular location">
    <subcellularLocation>
        <location evidence="1">Endoplasmic reticulum membrane</location>
        <topology evidence="1">Single-pass type II membrane protein</topology>
    </subcellularLocation>
</comment>
<dbReference type="AlphaFoldDB" id="A0A9K3CTD5"/>
<dbReference type="GO" id="GO:0045047">
    <property type="term" value="P:protein targeting to ER"/>
    <property type="evidence" value="ECO:0007669"/>
    <property type="project" value="TreeGrafter"/>
</dbReference>
<dbReference type="Proteomes" id="UP000265618">
    <property type="component" value="Unassembled WGS sequence"/>
</dbReference>
<protein>
    <recommendedName>
        <fullName evidence="8">Signal peptidase complex subunit 3</fullName>
    </recommendedName>
</protein>
<evidence type="ECO:0000256" key="1">
    <source>
        <dbReference type="ARBA" id="ARBA00004648"/>
    </source>
</evidence>
<sequence>MSLNLTARFMNSAKRVTTVTPSEMLEVSFELESDLDALFNWNVRQLYVAVTASYDGTTSIVHDEIVRRGETEGLSKRIEAEYGAESNNIGALEESEVTLDLIVNIMPSAGVLKWWRPSSSSPVI</sequence>
<comment type="similarity">
    <text evidence="2">Belongs to the SPCS3 family.</text>
</comment>
<accession>A0A9K3CTD5</accession>
<proteinExistence type="inferred from homology"/>
<dbReference type="EMBL" id="BDIP01000875">
    <property type="protein sequence ID" value="GIQ82959.1"/>
    <property type="molecule type" value="Genomic_DNA"/>
</dbReference>
<organism evidence="9 10">
    <name type="scientific">Kipferlia bialata</name>
    <dbReference type="NCBI Taxonomy" id="797122"/>
    <lineage>
        <taxon>Eukaryota</taxon>
        <taxon>Metamonada</taxon>
        <taxon>Carpediemonas-like organisms</taxon>
        <taxon>Kipferlia</taxon>
    </lineage>
</organism>
<evidence type="ECO:0000256" key="8">
    <source>
        <dbReference type="ARBA" id="ARBA00029556"/>
    </source>
</evidence>
<dbReference type="PANTHER" id="PTHR12804">
    <property type="entry name" value="MICROSOMAL SIGNAL PEPTIDASE 23 KD SUBUNIT SPC22/23"/>
    <property type="match status" value="1"/>
</dbReference>
<evidence type="ECO:0000256" key="2">
    <source>
        <dbReference type="ARBA" id="ARBA00009289"/>
    </source>
</evidence>